<sequence>MKACKEFYPALKENMASLGLPVPSSLFESQQMAIGTLTTLLSTFKSLGAGATVGELIVATTGLEKLLVLSSIGASYYIGALIGSMIVATDESLACSNKTVSTISKIQLWAGRNGLPVPTEIYYLIARHPEILNPSINSRAYAGRARVSGRAAA</sequence>
<proteinExistence type="predicted"/>
<reference evidence="1 2" key="1">
    <citation type="submission" date="2017-01" db="EMBL/GenBank/DDBJ databases">
        <title>Phylogeographic, genomic and meropenem susceptibility analysis of Burkholderia ubonensis.</title>
        <authorList>
            <person name="Price E.P."/>
            <person name="Sarovich D.S."/>
            <person name="Webb J.R."/>
            <person name="Hall C.M."/>
            <person name="Sahl J.W."/>
            <person name="Kaestli M."/>
            <person name="Mayo M."/>
            <person name="Harrington G."/>
            <person name="Baker A.L."/>
            <person name="Sidak-Loftis L.C."/>
            <person name="Lummis M."/>
            <person name="Schupp J.M."/>
            <person name="Gillece J.D."/>
            <person name="Tuanyok A."/>
            <person name="Warner J."/>
            <person name="Busch J.D."/>
            <person name="Keim P."/>
            <person name="Currie B.J."/>
            <person name="Wagner D.M."/>
        </authorList>
    </citation>
    <scope>NUCLEOTIDE SEQUENCE [LARGE SCALE GENOMIC DNA]</scope>
    <source>
        <strain evidence="1 2">A21</strain>
    </source>
</reference>
<comment type="caution">
    <text evidence="1">The sequence shown here is derived from an EMBL/GenBank/DDBJ whole genome shotgun (WGS) entry which is preliminary data.</text>
</comment>
<protein>
    <submittedName>
        <fullName evidence="1">Uncharacterized protein</fullName>
    </submittedName>
</protein>
<dbReference type="Proteomes" id="UP000187194">
    <property type="component" value="Unassembled WGS sequence"/>
</dbReference>
<accession>A0A1R1J693</accession>
<dbReference type="EMBL" id="MTJZ01000045">
    <property type="protein sequence ID" value="OMG70823.1"/>
    <property type="molecule type" value="Genomic_DNA"/>
</dbReference>
<dbReference type="AlphaFoldDB" id="A0A1R1J693"/>
<gene>
    <name evidence="1" type="ORF">BW685_24570</name>
</gene>
<evidence type="ECO:0000313" key="1">
    <source>
        <dbReference type="EMBL" id="OMG70823.1"/>
    </source>
</evidence>
<evidence type="ECO:0000313" key="2">
    <source>
        <dbReference type="Proteomes" id="UP000187194"/>
    </source>
</evidence>
<name>A0A1R1J693_9BURK</name>
<organism evidence="1 2">
    <name type="scientific">Burkholderia ubonensis</name>
    <dbReference type="NCBI Taxonomy" id="101571"/>
    <lineage>
        <taxon>Bacteria</taxon>
        <taxon>Pseudomonadati</taxon>
        <taxon>Pseudomonadota</taxon>
        <taxon>Betaproteobacteria</taxon>
        <taxon>Burkholderiales</taxon>
        <taxon>Burkholderiaceae</taxon>
        <taxon>Burkholderia</taxon>
        <taxon>Burkholderia cepacia complex</taxon>
    </lineage>
</organism>